<feature type="region of interest" description="Disordered" evidence="1">
    <location>
        <begin position="83"/>
        <end position="160"/>
    </location>
</feature>
<dbReference type="InterPro" id="IPR022606">
    <property type="entry name" value="DUF2914"/>
</dbReference>
<gene>
    <name evidence="4" type="ORF">DSCOOX_59630</name>
</gene>
<feature type="compositionally biased region" description="Low complexity" evidence="1">
    <location>
        <begin position="90"/>
        <end position="116"/>
    </location>
</feature>
<keyword evidence="2" id="KW-1133">Transmembrane helix</keyword>
<evidence type="ECO:0000256" key="2">
    <source>
        <dbReference type="SAM" id="Phobius"/>
    </source>
</evidence>
<feature type="transmembrane region" description="Helical" evidence="2">
    <location>
        <begin position="40"/>
        <end position="57"/>
    </location>
</feature>
<keyword evidence="2" id="KW-0472">Membrane</keyword>
<evidence type="ECO:0000313" key="4">
    <source>
        <dbReference type="EMBL" id="BBO92783.1"/>
    </source>
</evidence>
<dbReference type="RefSeq" id="WP_155313486.1">
    <property type="nucleotide sequence ID" value="NZ_AP021879.1"/>
</dbReference>
<feature type="compositionally biased region" description="Polar residues" evidence="1">
    <location>
        <begin position="135"/>
        <end position="146"/>
    </location>
</feature>
<dbReference type="Proteomes" id="UP000422108">
    <property type="component" value="Chromosome"/>
</dbReference>
<dbReference type="AlphaFoldDB" id="A0A5K8AJA5"/>
<accession>A0A5K8AJA5</accession>
<feature type="domain" description="DUF2914" evidence="3">
    <location>
        <begin position="207"/>
        <end position="267"/>
    </location>
</feature>
<proteinExistence type="predicted"/>
<evidence type="ECO:0000313" key="5">
    <source>
        <dbReference type="Proteomes" id="UP000422108"/>
    </source>
</evidence>
<reference evidence="4 5" key="1">
    <citation type="submission" date="2019-11" db="EMBL/GenBank/DDBJ databases">
        <title>Comparative genomics of hydrocarbon-degrading Desulfosarcina strains.</title>
        <authorList>
            <person name="Watanabe M."/>
            <person name="Kojima H."/>
            <person name="Fukui M."/>
        </authorList>
    </citation>
    <scope>NUCLEOTIDE SEQUENCE [LARGE SCALE GENOMIC DNA]</scope>
    <source>
        <strain evidence="5">oXyS1</strain>
    </source>
</reference>
<dbReference type="Pfam" id="PF11141">
    <property type="entry name" value="DUF2914"/>
    <property type="match status" value="1"/>
</dbReference>
<keyword evidence="5" id="KW-1185">Reference proteome</keyword>
<sequence>MTRETIETHDQVLLKKIRDIVDRKEKKIEVVRPLWKSPKIWLPAIALAVVIAGLTIFEREPSRRRLPPSSVAAGIDRDLSQLAPAPAVPTPATRVAPVAPSAGPEETAAAPTPTSGDSVDTVPVEESKVVPSEVDTPTNRETTTIPASHPGALDTDRRPSPVRIAALATCTDVLNRQCVSPQNTFSLNDGSMPVVWMNVLSDAQPFTLTHVYFHDGEKYSEIPLAIRFPRMRTWSRVTLRRPSQAGRWRVEVMTEAGETIGQIEFTVVP</sequence>
<organism evidence="4 5">
    <name type="scientific">Desulfosarcina ovata subsp. ovata</name>
    <dbReference type="NCBI Taxonomy" id="2752305"/>
    <lineage>
        <taxon>Bacteria</taxon>
        <taxon>Pseudomonadati</taxon>
        <taxon>Thermodesulfobacteriota</taxon>
        <taxon>Desulfobacteria</taxon>
        <taxon>Desulfobacterales</taxon>
        <taxon>Desulfosarcinaceae</taxon>
        <taxon>Desulfosarcina</taxon>
    </lineage>
</organism>
<name>A0A5K8AJA5_9BACT</name>
<keyword evidence="2" id="KW-0812">Transmembrane</keyword>
<protein>
    <recommendedName>
        <fullName evidence="3">DUF2914 domain-containing protein</fullName>
    </recommendedName>
</protein>
<evidence type="ECO:0000256" key="1">
    <source>
        <dbReference type="SAM" id="MobiDB-lite"/>
    </source>
</evidence>
<dbReference type="EMBL" id="AP021879">
    <property type="protein sequence ID" value="BBO92783.1"/>
    <property type="molecule type" value="Genomic_DNA"/>
</dbReference>
<evidence type="ECO:0000259" key="3">
    <source>
        <dbReference type="Pfam" id="PF11141"/>
    </source>
</evidence>